<keyword evidence="1" id="KW-1133">Transmembrane helix</keyword>
<feature type="transmembrane region" description="Helical" evidence="1">
    <location>
        <begin position="54"/>
        <end position="75"/>
    </location>
</feature>
<name>A0A0W0Z873_9GAMM</name>
<gene>
    <name evidence="2" type="ORF">Lsan_0828</name>
</gene>
<dbReference type="OrthoDB" id="5650793at2"/>
<dbReference type="EMBL" id="LNYU01000017">
    <property type="protein sequence ID" value="KTD65312.1"/>
    <property type="molecule type" value="Genomic_DNA"/>
</dbReference>
<reference evidence="2 3" key="1">
    <citation type="submission" date="2015-11" db="EMBL/GenBank/DDBJ databases">
        <title>Genomic analysis of 38 Legionella species identifies large and diverse effector repertoires.</title>
        <authorList>
            <person name="Burstein D."/>
            <person name="Amaro F."/>
            <person name="Zusman T."/>
            <person name="Lifshitz Z."/>
            <person name="Cohen O."/>
            <person name="Gilbert J.A."/>
            <person name="Pupko T."/>
            <person name="Shuman H.A."/>
            <person name="Segal G."/>
        </authorList>
    </citation>
    <scope>NUCLEOTIDE SEQUENCE [LARGE SCALE GENOMIC DNA]</scope>
    <source>
        <strain evidence="2 3">SC-63-C7</strain>
    </source>
</reference>
<proteinExistence type="predicted"/>
<dbReference type="Proteomes" id="UP000054703">
    <property type="component" value="Unassembled WGS sequence"/>
</dbReference>
<dbReference type="PATRIC" id="fig|45074.5.peg.867"/>
<protein>
    <submittedName>
        <fullName evidence="2">Uncharacterized protein</fullName>
    </submittedName>
</protein>
<keyword evidence="3" id="KW-1185">Reference proteome</keyword>
<evidence type="ECO:0000256" key="1">
    <source>
        <dbReference type="SAM" id="Phobius"/>
    </source>
</evidence>
<comment type="caution">
    <text evidence="2">The sequence shown here is derived from an EMBL/GenBank/DDBJ whole genome shotgun (WGS) entry which is preliminary data.</text>
</comment>
<dbReference type="RefSeq" id="WP_058513274.1">
    <property type="nucleotide sequence ID" value="NZ_CAAAIH010000017.1"/>
</dbReference>
<sequence>MKFFGKSKNKKVYNNLEDKAQKQEVHHEDTSLKQIDAQLKQLKKQRKRLTSPNIAQVFGSVLYVGVPVGIPPAYFAPNNSNNREIASLDRRIDQLEETRYRMTHPSSKNTL</sequence>
<organism evidence="2 3">
    <name type="scientific">Legionella santicrucis</name>
    <dbReference type="NCBI Taxonomy" id="45074"/>
    <lineage>
        <taxon>Bacteria</taxon>
        <taxon>Pseudomonadati</taxon>
        <taxon>Pseudomonadota</taxon>
        <taxon>Gammaproteobacteria</taxon>
        <taxon>Legionellales</taxon>
        <taxon>Legionellaceae</taxon>
        <taxon>Legionella</taxon>
    </lineage>
</organism>
<keyword evidence="1" id="KW-0472">Membrane</keyword>
<accession>A0A0W0Z873</accession>
<evidence type="ECO:0000313" key="3">
    <source>
        <dbReference type="Proteomes" id="UP000054703"/>
    </source>
</evidence>
<keyword evidence="1" id="KW-0812">Transmembrane</keyword>
<evidence type="ECO:0000313" key="2">
    <source>
        <dbReference type="EMBL" id="KTD65312.1"/>
    </source>
</evidence>
<dbReference type="AlphaFoldDB" id="A0A0W0Z873"/>